<dbReference type="SUPFAM" id="SSF46785">
    <property type="entry name" value="Winged helix' DNA-binding domain"/>
    <property type="match status" value="1"/>
</dbReference>
<protein>
    <submittedName>
        <fullName evidence="5">DNA-binding MarR family transcriptional regulator</fullName>
    </submittedName>
</protein>
<dbReference type="Proteomes" id="UP000556436">
    <property type="component" value="Unassembled WGS sequence"/>
</dbReference>
<dbReference type="SMART" id="SM00347">
    <property type="entry name" value="HTH_MARR"/>
    <property type="match status" value="1"/>
</dbReference>
<dbReference type="InterPro" id="IPR000835">
    <property type="entry name" value="HTH_MarR-typ"/>
</dbReference>
<dbReference type="PANTHER" id="PTHR42756">
    <property type="entry name" value="TRANSCRIPTIONAL REGULATOR, MARR"/>
    <property type="match status" value="1"/>
</dbReference>
<evidence type="ECO:0000256" key="3">
    <source>
        <dbReference type="ARBA" id="ARBA00023163"/>
    </source>
</evidence>
<dbReference type="PROSITE" id="PS50995">
    <property type="entry name" value="HTH_MARR_2"/>
    <property type="match status" value="1"/>
</dbReference>
<dbReference type="Pfam" id="PF12802">
    <property type="entry name" value="MarR_2"/>
    <property type="match status" value="1"/>
</dbReference>
<evidence type="ECO:0000313" key="6">
    <source>
        <dbReference type="Proteomes" id="UP000556436"/>
    </source>
</evidence>
<evidence type="ECO:0000259" key="4">
    <source>
        <dbReference type="PROSITE" id="PS50995"/>
    </source>
</evidence>
<reference evidence="5 6" key="1">
    <citation type="submission" date="2020-08" db="EMBL/GenBank/DDBJ databases">
        <title>Genomic Encyclopedia of Type Strains, Phase III (KMG-III): the genomes of soil and plant-associated and newly described type strains.</title>
        <authorList>
            <person name="Whitman W."/>
        </authorList>
    </citation>
    <scope>NUCLEOTIDE SEQUENCE [LARGE SCALE GENOMIC DNA]</scope>
    <source>
        <strain evidence="5 6">CECT 3265</strain>
    </source>
</reference>
<dbReference type="GO" id="GO:0003677">
    <property type="term" value="F:DNA binding"/>
    <property type="evidence" value="ECO:0007669"/>
    <property type="project" value="UniProtKB-KW"/>
</dbReference>
<dbReference type="Gene3D" id="1.10.10.10">
    <property type="entry name" value="Winged helix-like DNA-binding domain superfamily/Winged helix DNA-binding domain"/>
    <property type="match status" value="1"/>
</dbReference>
<evidence type="ECO:0000256" key="2">
    <source>
        <dbReference type="ARBA" id="ARBA00023125"/>
    </source>
</evidence>
<dbReference type="InterPro" id="IPR036388">
    <property type="entry name" value="WH-like_DNA-bd_sf"/>
</dbReference>
<accession>A0A7W7PFS5</accession>
<sequence>MGSKTPTTPVDGVDFTGDFGLSLLVLMRAYRTVVASVLDDVPQGARGYQTLAVVVRGEQQNQLALATYLGIDRTVMTYLIDDLVTAGLVERRLTPADRRQRKIVATARGVSTLQELQRQVREAEDRLLEALDENERQAFRNLLSRIACDVRDMDLATAPCDVTSDPCDVAEPGS</sequence>
<comment type="caution">
    <text evidence="5">The sequence shown here is derived from an EMBL/GenBank/DDBJ whole genome shotgun (WGS) entry which is preliminary data.</text>
</comment>
<dbReference type="PRINTS" id="PR00598">
    <property type="entry name" value="HTHMARR"/>
</dbReference>
<evidence type="ECO:0000256" key="1">
    <source>
        <dbReference type="ARBA" id="ARBA00023015"/>
    </source>
</evidence>
<keyword evidence="3" id="KW-0804">Transcription</keyword>
<dbReference type="PANTHER" id="PTHR42756:SF1">
    <property type="entry name" value="TRANSCRIPTIONAL REPRESSOR OF EMRAB OPERON"/>
    <property type="match status" value="1"/>
</dbReference>
<dbReference type="InterPro" id="IPR036390">
    <property type="entry name" value="WH_DNA-bd_sf"/>
</dbReference>
<dbReference type="AlphaFoldDB" id="A0A7W7PFS5"/>
<keyword evidence="1" id="KW-0805">Transcription regulation</keyword>
<evidence type="ECO:0000313" key="5">
    <source>
        <dbReference type="EMBL" id="MBB4887478.1"/>
    </source>
</evidence>
<gene>
    <name evidence="5" type="ORF">FHS38_003532</name>
</gene>
<name>A0A7W7PFS5_STRNE</name>
<organism evidence="5 6">
    <name type="scientific">Streptomyces netropsis</name>
    <name type="common">Streptoverticillium netropsis</name>
    <dbReference type="NCBI Taxonomy" id="55404"/>
    <lineage>
        <taxon>Bacteria</taxon>
        <taxon>Bacillati</taxon>
        <taxon>Actinomycetota</taxon>
        <taxon>Actinomycetes</taxon>
        <taxon>Kitasatosporales</taxon>
        <taxon>Streptomycetaceae</taxon>
        <taxon>Streptomyces</taxon>
    </lineage>
</organism>
<dbReference type="GO" id="GO:0003700">
    <property type="term" value="F:DNA-binding transcription factor activity"/>
    <property type="evidence" value="ECO:0007669"/>
    <property type="project" value="InterPro"/>
</dbReference>
<feature type="domain" description="HTH marR-type" evidence="4">
    <location>
        <begin position="16"/>
        <end position="148"/>
    </location>
</feature>
<keyword evidence="2 5" id="KW-0238">DNA-binding</keyword>
<dbReference type="EMBL" id="JACHJG010000006">
    <property type="protein sequence ID" value="MBB4887478.1"/>
    <property type="molecule type" value="Genomic_DNA"/>
</dbReference>
<dbReference type="RefSeq" id="WP_184734478.1">
    <property type="nucleotide sequence ID" value="NZ_BMRW01000002.1"/>
</dbReference>
<proteinExistence type="predicted"/>
<keyword evidence="6" id="KW-1185">Reference proteome</keyword>